<dbReference type="InterPro" id="IPR000551">
    <property type="entry name" value="MerR-type_HTH_dom"/>
</dbReference>
<organism evidence="3 4">
    <name type="scientific">Microbacterium wangchenii</name>
    <dbReference type="NCBI Taxonomy" id="2541726"/>
    <lineage>
        <taxon>Bacteria</taxon>
        <taxon>Bacillati</taxon>
        <taxon>Actinomycetota</taxon>
        <taxon>Actinomycetes</taxon>
        <taxon>Micrococcales</taxon>
        <taxon>Microbacteriaceae</taxon>
        <taxon>Microbacterium</taxon>
    </lineage>
</organism>
<dbReference type="SMART" id="SM00422">
    <property type="entry name" value="HTH_MERR"/>
    <property type="match status" value="1"/>
</dbReference>
<dbReference type="Gene3D" id="1.10.1660.10">
    <property type="match status" value="1"/>
</dbReference>
<reference evidence="3 4" key="1">
    <citation type="submission" date="2019-03" db="EMBL/GenBank/DDBJ databases">
        <authorList>
            <person name="Dong K."/>
        </authorList>
    </citation>
    <scope>NUCLEOTIDE SEQUENCE [LARGE SCALE GENOMIC DNA]</scope>
    <source>
        <strain evidence="4">dk512</strain>
    </source>
</reference>
<dbReference type="Proteomes" id="UP000295748">
    <property type="component" value="Chromosome"/>
</dbReference>
<dbReference type="PANTHER" id="PTHR30204:SF0">
    <property type="entry name" value="REDOX-SENSITIVE TRANSCRIPTIONAL ACTIVATOR SOXR"/>
    <property type="match status" value="1"/>
</dbReference>
<protein>
    <submittedName>
        <fullName evidence="3">MerR family transcriptional regulator</fullName>
    </submittedName>
</protein>
<dbReference type="InterPro" id="IPR047057">
    <property type="entry name" value="MerR_fam"/>
</dbReference>
<dbReference type="PRINTS" id="PR00040">
    <property type="entry name" value="HTHMERR"/>
</dbReference>
<dbReference type="PANTHER" id="PTHR30204">
    <property type="entry name" value="REDOX-CYCLING DRUG-SENSING TRANSCRIPTIONAL ACTIVATOR SOXR"/>
    <property type="match status" value="1"/>
</dbReference>
<proteinExistence type="predicted"/>
<dbReference type="PROSITE" id="PS50937">
    <property type="entry name" value="HTH_MERR_2"/>
    <property type="match status" value="1"/>
</dbReference>
<evidence type="ECO:0000313" key="3">
    <source>
        <dbReference type="EMBL" id="QBR90705.1"/>
    </source>
</evidence>
<dbReference type="EMBL" id="CP038266">
    <property type="protein sequence ID" value="QBR90705.1"/>
    <property type="molecule type" value="Genomic_DNA"/>
</dbReference>
<evidence type="ECO:0000313" key="4">
    <source>
        <dbReference type="Proteomes" id="UP000295748"/>
    </source>
</evidence>
<dbReference type="PROSITE" id="PS00552">
    <property type="entry name" value="HTH_MERR_1"/>
    <property type="match status" value="1"/>
</dbReference>
<dbReference type="SUPFAM" id="SSF46955">
    <property type="entry name" value="Putative DNA-binding domain"/>
    <property type="match status" value="1"/>
</dbReference>
<dbReference type="Pfam" id="PF13411">
    <property type="entry name" value="MerR_1"/>
    <property type="match status" value="1"/>
</dbReference>
<evidence type="ECO:0000256" key="1">
    <source>
        <dbReference type="ARBA" id="ARBA00023125"/>
    </source>
</evidence>
<sequence>MTVGQVAAAAGVAASAVRFYETHGLISGHRTHGNQRRFDEDAPCRVRMIRVCQRVGLSVAEIRDLLATLPASGRAEVSDWVELGERIEREVHERIRNLRDALADLTSDAKLCELPGITDPRTAAIA</sequence>
<dbReference type="InterPro" id="IPR009061">
    <property type="entry name" value="DNA-bd_dom_put_sf"/>
</dbReference>
<accession>A0ABX5SWX9</accession>
<evidence type="ECO:0000259" key="2">
    <source>
        <dbReference type="PROSITE" id="PS50937"/>
    </source>
</evidence>
<keyword evidence="4" id="KW-1185">Reference proteome</keyword>
<keyword evidence="1" id="KW-0238">DNA-binding</keyword>
<name>A0ABX5SWX9_9MICO</name>
<feature type="domain" description="HTH merR-type" evidence="2">
    <location>
        <begin position="1"/>
        <end position="68"/>
    </location>
</feature>
<gene>
    <name evidence="3" type="ORF">E4K62_11090</name>
</gene>